<gene>
    <name evidence="2" type="ORF">LCGC14_1750170</name>
</gene>
<dbReference type="EMBL" id="LAZR01016133">
    <property type="protein sequence ID" value="KKM05827.1"/>
    <property type="molecule type" value="Genomic_DNA"/>
</dbReference>
<name>A0A0F9HRI2_9ZZZZ</name>
<keyword evidence="1" id="KW-0472">Membrane</keyword>
<feature type="non-terminal residue" evidence="2">
    <location>
        <position position="946"/>
    </location>
</feature>
<evidence type="ECO:0000256" key="1">
    <source>
        <dbReference type="SAM" id="Phobius"/>
    </source>
</evidence>
<keyword evidence="1" id="KW-0812">Transmembrane</keyword>
<keyword evidence="1" id="KW-1133">Transmembrane helix</keyword>
<proteinExistence type="predicted"/>
<sequence>NFEKIVVYINFTEGAYSDYTQFRLLDSAITNHAEAPTWTKNDTLYADYEYIDIDYFLLMEEYTVGSEDSMFEYFNYTRNDRFMVQNFDLSYSLEMAGQYEDFQNFTRENDPKTVLEFLDFDEDGTHELVVQKDDITGDGLFDSFKYGFVNPAGEISFHTLFQEATWVEITSEKTNDIQVSEKYQINFQDIWRSNYITVQRTITSNTTTTTRREITNTLIQKDTDYDGFVDSEVGFEFITTSMIAEIYTEEVSHLHFTPTIHNRGATEHDAYLTEYRNSTTYYFDTIISYTFRDFENDEVISTRYYDDTFPNEITEMYNLDNYLVPVYNDQNDEDPSNNIVVQAPALENLLTLSHERDGIPAIYDRKIIIEDGTLLVENILATEKVLSIPGAYNDVTGIADYNLDQEIKVNVIEVIPSQGAYYDNTPEFSPNTIYGYSYYYYDESGDGRYSTIFVGKTDGTEIKAIGFDYDGNSIFNPFKSILVERHIIRNESSSTVSQSMADYVENKYGDLIDLNPLKKSGEGFFLEPTFRDSLFDIWKSQYTGETSQLIEEINALTVNKFLADHTPDVIFGDLIDQMAAIGVGMAGGQMGASIGSVHPITAFLGYLIGFFIGYFVTSLRQQVEKQRAFNYYVASQTFHNPTFKATQTLSERGWNDATFGETVTNTLQGSSSGIFYPIKVETDRFAYEADVLLAPSGIDKTSGIFAKIRNIALDYSLQTRSYIAYSDLDNDIITSFLFSTKTIEVEDQISGEEMNFTEIEFRSFDLERKLSNMIYSIMYIENAIDNATTVNKDDHYDRILPYMVNEYPTLIFADSRGSITIPEFYLDYPIMVDSDEYATLGNEYYSIYKIFNESSDTIQIIPESSSHGLHSQIVSFDAYIIDSRLGSEISHFTNFTDRYTYDSSTGILTLEPIIYNIFTQKISENPNINIIFDFKIEKYRDISDTS</sequence>
<dbReference type="AlphaFoldDB" id="A0A0F9HRI2"/>
<feature type="transmembrane region" description="Helical" evidence="1">
    <location>
        <begin position="600"/>
        <end position="617"/>
    </location>
</feature>
<evidence type="ECO:0000313" key="2">
    <source>
        <dbReference type="EMBL" id="KKM05827.1"/>
    </source>
</evidence>
<organism evidence="2">
    <name type="scientific">marine sediment metagenome</name>
    <dbReference type="NCBI Taxonomy" id="412755"/>
    <lineage>
        <taxon>unclassified sequences</taxon>
        <taxon>metagenomes</taxon>
        <taxon>ecological metagenomes</taxon>
    </lineage>
</organism>
<comment type="caution">
    <text evidence="2">The sequence shown here is derived from an EMBL/GenBank/DDBJ whole genome shotgun (WGS) entry which is preliminary data.</text>
</comment>
<feature type="non-terminal residue" evidence="2">
    <location>
        <position position="1"/>
    </location>
</feature>
<accession>A0A0F9HRI2</accession>
<protein>
    <submittedName>
        <fullName evidence="2">Uncharacterized protein</fullName>
    </submittedName>
</protein>
<reference evidence="2" key="1">
    <citation type="journal article" date="2015" name="Nature">
        <title>Complex archaea that bridge the gap between prokaryotes and eukaryotes.</title>
        <authorList>
            <person name="Spang A."/>
            <person name="Saw J.H."/>
            <person name="Jorgensen S.L."/>
            <person name="Zaremba-Niedzwiedzka K."/>
            <person name="Martijn J."/>
            <person name="Lind A.E."/>
            <person name="van Eijk R."/>
            <person name="Schleper C."/>
            <person name="Guy L."/>
            <person name="Ettema T.J."/>
        </authorList>
    </citation>
    <scope>NUCLEOTIDE SEQUENCE</scope>
</reference>